<gene>
    <name evidence="2" type="ORF">PMAYCL1PPCAC_24585</name>
    <name evidence="3" type="ORF">PMAYCL1PPCAC_24587</name>
</gene>
<keyword evidence="4" id="KW-1185">Reference proteome</keyword>
<feature type="non-terminal residue" evidence="3">
    <location>
        <position position="1"/>
    </location>
</feature>
<feature type="compositionally biased region" description="Low complexity" evidence="1">
    <location>
        <begin position="39"/>
        <end position="51"/>
    </location>
</feature>
<feature type="region of interest" description="Disordered" evidence="1">
    <location>
        <begin position="1"/>
        <end position="72"/>
    </location>
</feature>
<feature type="compositionally biased region" description="Basic and acidic residues" evidence="1">
    <location>
        <begin position="52"/>
        <end position="65"/>
    </location>
</feature>
<evidence type="ECO:0000313" key="4">
    <source>
        <dbReference type="Proteomes" id="UP001328107"/>
    </source>
</evidence>
<reference evidence="4" key="1">
    <citation type="submission" date="2022-10" db="EMBL/GenBank/DDBJ databases">
        <title>Genome assembly of Pristionchus species.</title>
        <authorList>
            <person name="Yoshida K."/>
            <person name="Sommer R.J."/>
        </authorList>
    </citation>
    <scope>NUCLEOTIDE SEQUENCE [LARGE SCALE GENOMIC DNA]</scope>
    <source>
        <strain evidence="4">RS5460</strain>
    </source>
</reference>
<name>A0AAN5D1F2_9BILA</name>
<accession>A0AAN5D1F2</accession>
<evidence type="ECO:0000256" key="1">
    <source>
        <dbReference type="SAM" id="MobiDB-lite"/>
    </source>
</evidence>
<dbReference type="EMBL" id="BTRK01000005">
    <property type="protein sequence ID" value="GMR54392.1"/>
    <property type="molecule type" value="Genomic_DNA"/>
</dbReference>
<feature type="compositionally biased region" description="Basic and acidic residues" evidence="1">
    <location>
        <begin position="21"/>
        <end position="37"/>
    </location>
</feature>
<dbReference type="EMBL" id="BTRK01000005">
    <property type="protein sequence ID" value="GMR54390.1"/>
    <property type="molecule type" value="Genomic_DNA"/>
</dbReference>
<feature type="compositionally biased region" description="Low complexity" evidence="1">
    <location>
        <begin position="1"/>
        <end position="19"/>
    </location>
</feature>
<proteinExistence type="predicted"/>
<dbReference type="AlphaFoldDB" id="A0AAN5D1F2"/>
<reference evidence="3" key="2">
    <citation type="submission" date="2023-06" db="EMBL/GenBank/DDBJ databases">
        <title>Genome assembly of Pristionchus species.</title>
        <authorList>
            <person name="Yoshida K."/>
            <person name="Sommer R.J."/>
        </authorList>
    </citation>
    <scope>NUCLEOTIDE SEQUENCE</scope>
    <source>
        <strain evidence="3 4">RS5460</strain>
    </source>
</reference>
<sequence length="72" mass="8086">LTHLSSEMSSSSFSASSNSDTMDKNPRRSMRLLEKQHNAHSSSTSAESTSDCSHKDLRRSIRLIEKQQTMKS</sequence>
<evidence type="ECO:0000313" key="2">
    <source>
        <dbReference type="EMBL" id="GMR54390.1"/>
    </source>
</evidence>
<organism evidence="3 4">
    <name type="scientific">Pristionchus mayeri</name>
    <dbReference type="NCBI Taxonomy" id="1317129"/>
    <lineage>
        <taxon>Eukaryota</taxon>
        <taxon>Metazoa</taxon>
        <taxon>Ecdysozoa</taxon>
        <taxon>Nematoda</taxon>
        <taxon>Chromadorea</taxon>
        <taxon>Rhabditida</taxon>
        <taxon>Rhabditina</taxon>
        <taxon>Diplogasteromorpha</taxon>
        <taxon>Diplogasteroidea</taxon>
        <taxon>Neodiplogasteridae</taxon>
        <taxon>Pristionchus</taxon>
    </lineage>
</organism>
<evidence type="ECO:0000313" key="3">
    <source>
        <dbReference type="EMBL" id="GMR54392.1"/>
    </source>
</evidence>
<feature type="non-terminal residue" evidence="3">
    <location>
        <position position="72"/>
    </location>
</feature>
<dbReference type="Proteomes" id="UP001328107">
    <property type="component" value="Unassembled WGS sequence"/>
</dbReference>
<protein>
    <submittedName>
        <fullName evidence="3">Uncharacterized protein</fullName>
    </submittedName>
</protein>
<comment type="caution">
    <text evidence="3">The sequence shown here is derived from an EMBL/GenBank/DDBJ whole genome shotgun (WGS) entry which is preliminary data.</text>
</comment>